<evidence type="ECO:0000313" key="2">
    <source>
        <dbReference type="EMBL" id="MFD1184727.1"/>
    </source>
</evidence>
<dbReference type="RefSeq" id="WP_377522111.1">
    <property type="nucleotide sequence ID" value="NZ_JBHTLD010000003.1"/>
</dbReference>
<protein>
    <recommendedName>
        <fullName evidence="4">6-bladed beta-propeller protein</fullName>
    </recommendedName>
</protein>
<keyword evidence="3" id="KW-1185">Reference proteome</keyword>
<name>A0ABW3SJY6_9BACT</name>
<sequence length="276" mass="31773">MKANTYTFILWLLLITAPALAQDTIQVPLLHYSHSIPTGSATAISLDRAGNVYLLDKNMNVLRLDALGRPIDTFSPPARGRFNSIHAWNPMKIVLFYEGSQQLVLLDRFLRPISTTDLLNLDYYNTAKLVAPANDQGYWLFDETNATLSKLNPSMREIAVETPLNLLLNQEQFDARQLREYQNLVYLLDYNSGIFVFDNLGNYKTKLPHTGLHYMGFRGNELYFVKENKLYFQDLYSQATRVLELSADKEYISALVGEDHQLYLFSRNSMDIYFTK</sequence>
<organism evidence="2 3">
    <name type="scientific">Pontibacter rugosus</name>
    <dbReference type="NCBI Taxonomy" id="1745966"/>
    <lineage>
        <taxon>Bacteria</taxon>
        <taxon>Pseudomonadati</taxon>
        <taxon>Bacteroidota</taxon>
        <taxon>Cytophagia</taxon>
        <taxon>Cytophagales</taxon>
        <taxon>Hymenobacteraceae</taxon>
        <taxon>Pontibacter</taxon>
    </lineage>
</organism>
<evidence type="ECO:0000313" key="3">
    <source>
        <dbReference type="Proteomes" id="UP001597094"/>
    </source>
</evidence>
<proteinExistence type="predicted"/>
<reference evidence="3" key="1">
    <citation type="journal article" date="2019" name="Int. J. Syst. Evol. Microbiol.">
        <title>The Global Catalogue of Microorganisms (GCM) 10K type strain sequencing project: providing services to taxonomists for standard genome sequencing and annotation.</title>
        <authorList>
            <consortium name="The Broad Institute Genomics Platform"/>
            <consortium name="The Broad Institute Genome Sequencing Center for Infectious Disease"/>
            <person name="Wu L."/>
            <person name="Ma J."/>
        </authorList>
    </citation>
    <scope>NUCLEOTIDE SEQUENCE [LARGE SCALE GENOMIC DNA]</scope>
    <source>
        <strain evidence="3">JCM 31319</strain>
    </source>
</reference>
<dbReference type="EMBL" id="JBHTLD010000003">
    <property type="protein sequence ID" value="MFD1184727.1"/>
    <property type="molecule type" value="Genomic_DNA"/>
</dbReference>
<keyword evidence="1" id="KW-0732">Signal</keyword>
<gene>
    <name evidence="2" type="ORF">ACFQ2O_00820</name>
</gene>
<dbReference type="Proteomes" id="UP001597094">
    <property type="component" value="Unassembled WGS sequence"/>
</dbReference>
<feature type="chain" id="PRO_5046990863" description="6-bladed beta-propeller protein" evidence="1">
    <location>
        <begin position="22"/>
        <end position="276"/>
    </location>
</feature>
<accession>A0ABW3SJY6</accession>
<feature type="signal peptide" evidence="1">
    <location>
        <begin position="1"/>
        <end position="21"/>
    </location>
</feature>
<evidence type="ECO:0000256" key="1">
    <source>
        <dbReference type="SAM" id="SignalP"/>
    </source>
</evidence>
<comment type="caution">
    <text evidence="2">The sequence shown here is derived from an EMBL/GenBank/DDBJ whole genome shotgun (WGS) entry which is preliminary data.</text>
</comment>
<evidence type="ECO:0008006" key="4">
    <source>
        <dbReference type="Google" id="ProtNLM"/>
    </source>
</evidence>